<comment type="subcellular location">
    <subcellularLocation>
        <location evidence="1">Membrane</location>
    </subcellularLocation>
</comment>
<sequence>MTLANLSIGRKLSVGFACVLVAVAVMSVALFTTFRSLNAAAEVNSTSYRVVDQIDLASDALREQSRDSLRYMLMRNERFATMYDDAVKAFADHLAKARKDSAGRPDILALLEKVEAAGNLFRHDVGDPAMRLVRENPTADLAIKFVNSDRTIEILDAFKAMAADVREKVNLWSDEAQVRFDALMAALNQMLIVGGAAAILTALGVGWWMSRIIAEPVTLMTGVMNRLAGGDHSVEIPGLDRKDEVGLMAGAVQAFKNAAIAKVKRDAAEAESIKVWQKEEEERTAKTAEEARHDQIAIQSLADGLDRLARGDLVYRIETPFGPKAAQLRTDFNAAVDKLQQTMVSIRSNTDGIASGSGEIASAADDLSRRTEQQAAGLEETAATLDQITATVKNTADGALRAQTVVSAAKSDADHSGEVVREAITAMGEIEKSSKQIGQIIGVIDEIAFQTNLLALNAGVEAARAGDAGHGFAVVASEVRALAQRSAEAAKEIKSLISASTTQVSQGVDLVGETGKALGRIVAQVAEINTVVGAIAASAQEQASALHQVNTAVNQMDQVTQQNAAMVEETTAAAHALGQESEELARLVGVFQVGHVANADMARGKAPRRIAQTTTQTARPALKTLSSSGRGGAARKPDAASAEDSWEEF</sequence>
<evidence type="ECO:0000313" key="9">
    <source>
        <dbReference type="EMBL" id="VFU09106.1"/>
    </source>
</evidence>
<feature type="domain" description="HAMP" evidence="8">
    <location>
        <begin position="211"/>
        <end position="264"/>
    </location>
</feature>
<evidence type="ECO:0000256" key="3">
    <source>
        <dbReference type="ARBA" id="ARBA00029447"/>
    </source>
</evidence>
<dbReference type="PRINTS" id="PR00260">
    <property type="entry name" value="CHEMTRNSDUCR"/>
</dbReference>
<dbReference type="SUPFAM" id="SSF58104">
    <property type="entry name" value="Methyl-accepting chemotaxis protein (MCP) signaling domain"/>
    <property type="match status" value="1"/>
</dbReference>
<dbReference type="Pfam" id="PF00015">
    <property type="entry name" value="MCPsignal"/>
    <property type="match status" value="1"/>
</dbReference>
<dbReference type="OrthoDB" id="1776073at2"/>
<evidence type="ECO:0000313" key="10">
    <source>
        <dbReference type="Proteomes" id="UP000294360"/>
    </source>
</evidence>
<evidence type="ECO:0000256" key="1">
    <source>
        <dbReference type="ARBA" id="ARBA00004370"/>
    </source>
</evidence>
<feature type="region of interest" description="Disordered" evidence="5">
    <location>
        <begin position="611"/>
        <end position="649"/>
    </location>
</feature>
<evidence type="ECO:0000256" key="6">
    <source>
        <dbReference type="SAM" id="Phobius"/>
    </source>
</evidence>
<dbReference type="SUPFAM" id="SSF158472">
    <property type="entry name" value="HAMP domain-like"/>
    <property type="match status" value="1"/>
</dbReference>
<feature type="transmembrane region" description="Helical" evidence="6">
    <location>
        <begin position="12"/>
        <end position="31"/>
    </location>
</feature>
<dbReference type="FunFam" id="1.10.287.950:FF:000001">
    <property type="entry name" value="Methyl-accepting chemotaxis sensory transducer"/>
    <property type="match status" value="1"/>
</dbReference>
<dbReference type="InterPro" id="IPR003660">
    <property type="entry name" value="HAMP_dom"/>
</dbReference>
<evidence type="ECO:0000259" key="7">
    <source>
        <dbReference type="PROSITE" id="PS50111"/>
    </source>
</evidence>
<keyword evidence="6" id="KW-1133">Transmembrane helix</keyword>
<dbReference type="RefSeq" id="WP_134489324.1">
    <property type="nucleotide sequence ID" value="NZ_LR536450.1"/>
</dbReference>
<keyword evidence="6" id="KW-0812">Transmembrane</keyword>
<reference evidence="9 10" key="1">
    <citation type="submission" date="2019-03" db="EMBL/GenBank/DDBJ databases">
        <authorList>
            <person name="Kox A.R. M."/>
        </authorList>
    </citation>
    <scope>NUCLEOTIDE SEQUENCE [LARGE SCALE GENOMIC DNA]</scope>
    <source>
        <strain evidence="9">MTUNDRAET4 annotated genome</strain>
    </source>
</reference>
<protein>
    <submittedName>
        <fullName evidence="9">Chemoreceptor McpA</fullName>
    </submittedName>
</protein>
<comment type="similarity">
    <text evidence="3">Belongs to the methyl-accepting chemotaxis (MCP) protein family.</text>
</comment>
<dbReference type="InterPro" id="IPR004089">
    <property type="entry name" value="MCPsignal_dom"/>
</dbReference>
<feature type="domain" description="Methyl-accepting transducer" evidence="7">
    <location>
        <begin position="349"/>
        <end position="578"/>
    </location>
</feature>
<evidence type="ECO:0000256" key="2">
    <source>
        <dbReference type="ARBA" id="ARBA00022500"/>
    </source>
</evidence>
<dbReference type="InterPro" id="IPR051310">
    <property type="entry name" value="MCP_chemotaxis"/>
</dbReference>
<name>A0A4U8Z1B6_METTU</name>
<proteinExistence type="inferred from homology"/>
<dbReference type="KEGG" id="mtun:MTUNDRAET4_2213"/>
<dbReference type="PROSITE" id="PS50111">
    <property type="entry name" value="CHEMOTAXIS_TRANSDUC_2"/>
    <property type="match status" value="1"/>
</dbReference>
<dbReference type="Pfam" id="PF05227">
    <property type="entry name" value="CHASE3"/>
    <property type="match status" value="1"/>
</dbReference>
<dbReference type="GO" id="GO:0005886">
    <property type="term" value="C:plasma membrane"/>
    <property type="evidence" value="ECO:0007669"/>
    <property type="project" value="TreeGrafter"/>
</dbReference>
<dbReference type="Pfam" id="PF00672">
    <property type="entry name" value="HAMP"/>
    <property type="match status" value="1"/>
</dbReference>
<dbReference type="PROSITE" id="PS50885">
    <property type="entry name" value="HAMP"/>
    <property type="match status" value="2"/>
</dbReference>
<dbReference type="Proteomes" id="UP000294360">
    <property type="component" value="Chromosome"/>
</dbReference>
<dbReference type="SMART" id="SM00304">
    <property type="entry name" value="HAMP"/>
    <property type="match status" value="2"/>
</dbReference>
<evidence type="ECO:0000256" key="4">
    <source>
        <dbReference type="PROSITE-ProRule" id="PRU00284"/>
    </source>
</evidence>
<evidence type="ECO:0000256" key="5">
    <source>
        <dbReference type="SAM" id="MobiDB-lite"/>
    </source>
</evidence>
<dbReference type="SMART" id="SM00283">
    <property type="entry name" value="MA"/>
    <property type="match status" value="1"/>
</dbReference>
<dbReference type="GO" id="GO:0006935">
    <property type="term" value="P:chemotaxis"/>
    <property type="evidence" value="ECO:0007669"/>
    <property type="project" value="UniProtKB-KW"/>
</dbReference>
<dbReference type="EMBL" id="LR536450">
    <property type="protein sequence ID" value="VFU09106.1"/>
    <property type="molecule type" value="Genomic_DNA"/>
</dbReference>
<keyword evidence="2" id="KW-0145">Chemotaxis</keyword>
<keyword evidence="6" id="KW-0472">Membrane</keyword>
<accession>A0A4U8Z1B6</accession>
<dbReference type="Gene3D" id="1.10.287.950">
    <property type="entry name" value="Methyl-accepting chemotaxis protein"/>
    <property type="match status" value="1"/>
</dbReference>
<feature type="domain" description="HAMP" evidence="8">
    <location>
        <begin position="292"/>
        <end position="344"/>
    </location>
</feature>
<dbReference type="InterPro" id="IPR007891">
    <property type="entry name" value="CHASE3"/>
</dbReference>
<dbReference type="GO" id="GO:0004888">
    <property type="term" value="F:transmembrane signaling receptor activity"/>
    <property type="evidence" value="ECO:0007669"/>
    <property type="project" value="InterPro"/>
</dbReference>
<gene>
    <name evidence="9" type="primary">mcpA</name>
    <name evidence="9" type="ORF">MTUNDRAET4_2213</name>
</gene>
<keyword evidence="9" id="KW-0675">Receptor</keyword>
<dbReference type="PANTHER" id="PTHR43531">
    <property type="entry name" value="PROTEIN ICFG"/>
    <property type="match status" value="1"/>
</dbReference>
<dbReference type="Gene3D" id="6.10.340.10">
    <property type="match status" value="1"/>
</dbReference>
<evidence type="ECO:0000259" key="8">
    <source>
        <dbReference type="PROSITE" id="PS50885"/>
    </source>
</evidence>
<dbReference type="AlphaFoldDB" id="A0A4U8Z1B6"/>
<feature type="compositionally biased region" description="Low complexity" evidence="5">
    <location>
        <begin position="611"/>
        <end position="621"/>
    </location>
</feature>
<dbReference type="PANTHER" id="PTHR43531:SF11">
    <property type="entry name" value="METHYL-ACCEPTING CHEMOTAXIS PROTEIN 3"/>
    <property type="match status" value="1"/>
</dbReference>
<dbReference type="GO" id="GO:0007165">
    <property type="term" value="P:signal transduction"/>
    <property type="evidence" value="ECO:0007669"/>
    <property type="project" value="UniProtKB-KW"/>
</dbReference>
<organism evidence="9 10">
    <name type="scientific">Methylocella tundrae</name>
    <dbReference type="NCBI Taxonomy" id="227605"/>
    <lineage>
        <taxon>Bacteria</taxon>
        <taxon>Pseudomonadati</taxon>
        <taxon>Pseudomonadota</taxon>
        <taxon>Alphaproteobacteria</taxon>
        <taxon>Hyphomicrobiales</taxon>
        <taxon>Beijerinckiaceae</taxon>
        <taxon>Methylocella</taxon>
    </lineage>
</organism>
<dbReference type="InterPro" id="IPR004090">
    <property type="entry name" value="Chemotax_Me-accpt_rcpt"/>
</dbReference>
<keyword evidence="4" id="KW-0807">Transducer</keyword>
<dbReference type="CDD" id="cd11386">
    <property type="entry name" value="MCP_signal"/>
    <property type="match status" value="1"/>
</dbReference>